<reference evidence="1 2" key="1">
    <citation type="submission" date="2019-10" db="EMBL/GenBank/DDBJ databases">
        <authorList>
            <person name="Karimi E."/>
        </authorList>
    </citation>
    <scope>NUCLEOTIDE SEQUENCE [LARGE SCALE GENOMIC DNA]</scope>
    <source>
        <strain evidence="1">Bacillus sp. 71</strain>
    </source>
</reference>
<organism evidence="1 2">
    <name type="scientific">Bacillus mycoides</name>
    <dbReference type="NCBI Taxonomy" id="1405"/>
    <lineage>
        <taxon>Bacteria</taxon>
        <taxon>Bacillati</taxon>
        <taxon>Bacillota</taxon>
        <taxon>Bacilli</taxon>
        <taxon>Bacillales</taxon>
        <taxon>Bacillaceae</taxon>
        <taxon>Bacillus</taxon>
        <taxon>Bacillus cereus group</taxon>
    </lineage>
</organism>
<accession>A0A653VYZ1</accession>
<name>A0A653VYZ1_BACMY</name>
<proteinExistence type="predicted"/>
<evidence type="ECO:0000313" key="2">
    <source>
        <dbReference type="Proteomes" id="UP000437562"/>
    </source>
</evidence>
<protein>
    <submittedName>
        <fullName evidence="1">Uncharacterized protein</fullName>
    </submittedName>
</protein>
<sequence length="132" mass="13907">MRCDFADDVSAIRMRRPTASFVFGRAGDCRGHRVHIPTLNVHDVVRRVRYVVEVDFAVGAEGDSDGVGANIVCLEVDRGGVGFGCAVSPNGGTAVAAAVRDDEGQHYGGDPRTHHGNTSLAGNLDGTGFVLR</sequence>
<evidence type="ECO:0000313" key="1">
    <source>
        <dbReference type="EMBL" id="VXC11778.1"/>
    </source>
</evidence>
<dbReference type="Proteomes" id="UP000437562">
    <property type="component" value="Unassembled WGS sequence"/>
</dbReference>
<dbReference type="AlphaFoldDB" id="A0A653VYZ1"/>
<gene>
    <name evidence="1" type="ORF">BACI71_260001</name>
</gene>
<dbReference type="EMBL" id="CABWMC010000019">
    <property type="protein sequence ID" value="VXC11778.1"/>
    <property type="molecule type" value="Genomic_DNA"/>
</dbReference>